<feature type="compositionally biased region" description="Basic and acidic residues" evidence="1">
    <location>
        <begin position="194"/>
        <end position="204"/>
    </location>
</feature>
<organism evidence="2 3">
    <name type="scientific">Olea europaea subsp. europaea</name>
    <dbReference type="NCBI Taxonomy" id="158383"/>
    <lineage>
        <taxon>Eukaryota</taxon>
        <taxon>Viridiplantae</taxon>
        <taxon>Streptophyta</taxon>
        <taxon>Embryophyta</taxon>
        <taxon>Tracheophyta</taxon>
        <taxon>Spermatophyta</taxon>
        <taxon>Magnoliopsida</taxon>
        <taxon>eudicotyledons</taxon>
        <taxon>Gunneridae</taxon>
        <taxon>Pentapetalae</taxon>
        <taxon>asterids</taxon>
        <taxon>lamiids</taxon>
        <taxon>Lamiales</taxon>
        <taxon>Oleaceae</taxon>
        <taxon>Oleeae</taxon>
        <taxon>Olea</taxon>
    </lineage>
</organism>
<dbReference type="EMBL" id="CACTIH010007250">
    <property type="protein sequence ID" value="CAA3005730.1"/>
    <property type="molecule type" value="Genomic_DNA"/>
</dbReference>
<feature type="compositionally biased region" description="Polar residues" evidence="1">
    <location>
        <begin position="220"/>
        <end position="230"/>
    </location>
</feature>
<feature type="compositionally biased region" description="Basic and acidic residues" evidence="1">
    <location>
        <begin position="10"/>
        <end position="24"/>
    </location>
</feature>
<feature type="compositionally biased region" description="Polar residues" evidence="1">
    <location>
        <begin position="184"/>
        <end position="193"/>
    </location>
</feature>
<evidence type="ECO:0000256" key="1">
    <source>
        <dbReference type="SAM" id="MobiDB-lite"/>
    </source>
</evidence>
<name>A0A8S0TJH2_OLEEU</name>
<gene>
    <name evidence="2" type="ORF">OLEA9_A104133</name>
</gene>
<dbReference type="Gramene" id="OE9A104133T1">
    <property type="protein sequence ID" value="OE9A104133C1"/>
    <property type="gene ID" value="OE9A104133"/>
</dbReference>
<dbReference type="Proteomes" id="UP000594638">
    <property type="component" value="Unassembled WGS sequence"/>
</dbReference>
<reference evidence="2 3" key="1">
    <citation type="submission" date="2019-12" db="EMBL/GenBank/DDBJ databases">
        <authorList>
            <person name="Alioto T."/>
            <person name="Alioto T."/>
            <person name="Gomez Garrido J."/>
        </authorList>
    </citation>
    <scope>NUCLEOTIDE SEQUENCE [LARGE SCALE GENOMIC DNA]</scope>
</reference>
<feature type="region of interest" description="Disordered" evidence="1">
    <location>
        <begin position="142"/>
        <end position="598"/>
    </location>
</feature>
<feature type="compositionally biased region" description="Basic and acidic residues" evidence="1">
    <location>
        <begin position="475"/>
        <end position="489"/>
    </location>
</feature>
<sequence length="627" mass="71008">MAWFSSRTKPSAEELGEKGYDSQGKKHSMLNYSSTVYTQSHMSQTERFFRFDHVNDDHHGVCRPPQISLFKDHGYDISKYSHFPSIVAYESPMKVEGFSPKELLKGAPWNSAGYKNHSPFSWDNDDHSTDDSDDENYHWHGGYGGSYLPKPVHTKPEYDTDYGMESPKGANRKSSFVPPPGRHQQYTVPISTSPKKDTNHETARNRPIGHSPPRNKPETDTQSPKTSWKSSFKPARRPEYSDPVSTSPKIDAYYETARNKPIGHSPPWSKPETDTQSPGAGLKPLVEPTVARHPQYAAPVSTSPKKDAYPKTVRNRPIGHSPPRSNPETDTQFPKSDWKPLFEPTAARHPQYTAPISTSPKKDAYHETSRNRPIGHSPPWSKPETDTQSSKTSWKPSFQLSPERHPQYSASIPTSPKKDEHYETANYRPIVHSPPRSKPESVNDYTVESPKDDKQTSFVHPTGKHPHYYAPDTTPPKKDKYYDTTKDRSFVPSPLQGKPESDIGYTSDSPKADRNPSFGSLSGKRPEHTPPVKDSYYEMANNSRPPYDNGKVMTHENLKPKYTQQPQVSEHDMILPRKEGHQQTIDSNEARKRYGGKAVNQEIPKEGYIGTIDSKELARKYNGVFVR</sequence>
<evidence type="ECO:0000313" key="3">
    <source>
        <dbReference type="Proteomes" id="UP000594638"/>
    </source>
</evidence>
<proteinExistence type="predicted"/>
<keyword evidence="3" id="KW-1185">Reference proteome</keyword>
<feature type="compositionally biased region" description="Basic and acidic residues" evidence="1">
    <location>
        <begin position="360"/>
        <end position="370"/>
    </location>
</feature>
<dbReference type="OrthoDB" id="1153117at2759"/>
<dbReference type="AlphaFoldDB" id="A0A8S0TJH2"/>
<comment type="caution">
    <text evidence="2">The sequence shown here is derived from an EMBL/GenBank/DDBJ whole genome shotgun (WGS) entry which is preliminary data.</text>
</comment>
<feature type="compositionally biased region" description="Polar residues" evidence="1">
    <location>
        <begin position="386"/>
        <end position="400"/>
    </location>
</feature>
<accession>A0A8S0TJH2</accession>
<feature type="compositionally biased region" description="Basic and acidic residues" evidence="1">
    <location>
        <begin position="569"/>
        <end position="581"/>
    </location>
</feature>
<protein>
    <submittedName>
        <fullName evidence="2">Uncharacterized protein</fullName>
    </submittedName>
</protein>
<feature type="region of interest" description="Disordered" evidence="1">
    <location>
        <begin position="1"/>
        <end position="26"/>
    </location>
</feature>
<evidence type="ECO:0000313" key="2">
    <source>
        <dbReference type="EMBL" id="CAA3005730.1"/>
    </source>
</evidence>